<evidence type="ECO:0000313" key="1">
    <source>
        <dbReference type="EMBL" id="KAK3081991.1"/>
    </source>
</evidence>
<keyword evidence="2" id="KW-1185">Reference proteome</keyword>
<evidence type="ECO:0000313" key="2">
    <source>
        <dbReference type="Proteomes" id="UP001186974"/>
    </source>
</evidence>
<gene>
    <name evidence="1" type="ORF">LTS18_008982</name>
</gene>
<protein>
    <submittedName>
        <fullName evidence="1">Uncharacterized protein</fullName>
    </submittedName>
</protein>
<organism evidence="1 2">
    <name type="scientific">Coniosporium uncinatum</name>
    <dbReference type="NCBI Taxonomy" id="93489"/>
    <lineage>
        <taxon>Eukaryota</taxon>
        <taxon>Fungi</taxon>
        <taxon>Dikarya</taxon>
        <taxon>Ascomycota</taxon>
        <taxon>Pezizomycotina</taxon>
        <taxon>Dothideomycetes</taxon>
        <taxon>Dothideomycetes incertae sedis</taxon>
        <taxon>Coniosporium</taxon>
    </lineage>
</organism>
<dbReference type="Proteomes" id="UP001186974">
    <property type="component" value="Unassembled WGS sequence"/>
</dbReference>
<proteinExistence type="predicted"/>
<reference evidence="1" key="1">
    <citation type="submission" date="2024-09" db="EMBL/GenBank/DDBJ databases">
        <title>Black Yeasts Isolated from many extreme environments.</title>
        <authorList>
            <person name="Coleine C."/>
            <person name="Stajich J.E."/>
            <person name="Selbmann L."/>
        </authorList>
    </citation>
    <scope>NUCLEOTIDE SEQUENCE</scope>
    <source>
        <strain evidence="1">CCFEE 5737</strain>
    </source>
</reference>
<name>A0ACC3DYN8_9PEZI</name>
<accession>A0ACC3DYN8</accession>
<comment type="caution">
    <text evidence="1">The sequence shown here is derived from an EMBL/GenBank/DDBJ whole genome shotgun (WGS) entry which is preliminary data.</text>
</comment>
<dbReference type="EMBL" id="JAWDJW010000024">
    <property type="protein sequence ID" value="KAK3081991.1"/>
    <property type="molecule type" value="Genomic_DNA"/>
</dbReference>
<sequence>MFLQVPATTQSNYRLHSEVGVFIKLSKIFDTSSTDPSKEISDMDFRAISVYNVDLDLWRLKWETQLGTNPSASGLYPMADPQAAPNMCKSDGEQRSSLWTLPTSQTLLQRTVDLLSEIRASDRHISSHIGRGLCGVLSRFREGQYQQPMDLKMNGNASIPDMGGGGHVAVADAMNRPGMNMSGNGMYAGSAGGSDFSSMYGFGLDEEYFPPGVYDAINSHLPG</sequence>